<keyword evidence="3" id="KW-0804">Transcription</keyword>
<keyword evidence="1" id="KW-0805">Transcription regulation</keyword>
<evidence type="ECO:0000256" key="3">
    <source>
        <dbReference type="ARBA" id="ARBA00023163"/>
    </source>
</evidence>
<dbReference type="Pfam" id="PF00440">
    <property type="entry name" value="TetR_N"/>
    <property type="match status" value="1"/>
</dbReference>
<dbReference type="SUPFAM" id="SSF48498">
    <property type="entry name" value="Tetracyclin repressor-like, C-terminal domain"/>
    <property type="match status" value="1"/>
</dbReference>
<dbReference type="PANTHER" id="PTHR47506">
    <property type="entry name" value="TRANSCRIPTIONAL REGULATORY PROTEIN"/>
    <property type="match status" value="1"/>
</dbReference>
<gene>
    <name evidence="6" type="ORF">soil367_14950</name>
</gene>
<evidence type="ECO:0000256" key="2">
    <source>
        <dbReference type="ARBA" id="ARBA00023125"/>
    </source>
</evidence>
<dbReference type="Pfam" id="PF16925">
    <property type="entry name" value="TetR_C_13"/>
    <property type="match status" value="1"/>
</dbReference>
<keyword evidence="7" id="KW-1185">Reference proteome</keyword>
<evidence type="ECO:0000259" key="5">
    <source>
        <dbReference type="PROSITE" id="PS50977"/>
    </source>
</evidence>
<evidence type="ECO:0000313" key="6">
    <source>
        <dbReference type="EMBL" id="QCF27125.1"/>
    </source>
</evidence>
<name>A0A4P7XJW4_9ALTE</name>
<sequence length="202" mass="21957">MTSTDTRNHIIQTGADLIAQKGFGATGLNAVLTAAGVPKGSFYHYFKSKDDFGLAVIDSFAEAYDARLDAILNDTSRSCLDRLRAYFDTGFEAMTSGEYARGCLIGNLGQELAGQNEVFRQRLEKVLAGWERRFEKCIAEAQQAGDVSPAVDPADAASLLLSGWEGAILRAKVLRSTEPMACFVRFFLSQCLGTHQATPLMT</sequence>
<dbReference type="EMBL" id="CP031093">
    <property type="protein sequence ID" value="QCF27125.1"/>
    <property type="molecule type" value="Genomic_DNA"/>
</dbReference>
<dbReference type="AlphaFoldDB" id="A0A4P7XJW4"/>
<dbReference type="InterPro" id="IPR036271">
    <property type="entry name" value="Tet_transcr_reg_TetR-rel_C_sf"/>
</dbReference>
<dbReference type="InterPro" id="IPR009057">
    <property type="entry name" value="Homeodomain-like_sf"/>
</dbReference>
<dbReference type="InterPro" id="IPR001647">
    <property type="entry name" value="HTH_TetR"/>
</dbReference>
<reference evidence="6 7" key="1">
    <citation type="submission" date="2018-07" db="EMBL/GenBank/DDBJ databases">
        <title>Marsedoiliclastica nanhaica gen. nov. sp. nov., a novel marine hydrocarbonoclastic bacterium isolated from an in-situ enriched hydrocarbon-degrading consortium in deep-sea sediment.</title>
        <authorList>
            <person name="Dong C."/>
            <person name="Ma T."/>
            <person name="Liu R."/>
            <person name="Shao Z."/>
        </authorList>
    </citation>
    <scope>NUCLEOTIDE SEQUENCE [LARGE SCALE GENOMIC DNA]</scope>
    <source>
        <strain evidence="7">soil36-7</strain>
    </source>
</reference>
<feature type="domain" description="HTH tetR-type" evidence="5">
    <location>
        <begin position="4"/>
        <end position="64"/>
    </location>
</feature>
<evidence type="ECO:0000256" key="4">
    <source>
        <dbReference type="PROSITE-ProRule" id="PRU00335"/>
    </source>
</evidence>
<dbReference type="Gene3D" id="1.10.357.10">
    <property type="entry name" value="Tetracycline Repressor, domain 2"/>
    <property type="match status" value="1"/>
</dbReference>
<feature type="DNA-binding region" description="H-T-H motif" evidence="4">
    <location>
        <begin position="27"/>
        <end position="46"/>
    </location>
</feature>
<dbReference type="PANTHER" id="PTHR47506:SF6">
    <property type="entry name" value="HTH-TYPE TRANSCRIPTIONAL REPRESSOR NEMR"/>
    <property type="match status" value="1"/>
</dbReference>
<organism evidence="6 7">
    <name type="scientific">Hydrocarboniclastica marina</name>
    <dbReference type="NCBI Taxonomy" id="2259620"/>
    <lineage>
        <taxon>Bacteria</taxon>
        <taxon>Pseudomonadati</taxon>
        <taxon>Pseudomonadota</taxon>
        <taxon>Gammaproteobacteria</taxon>
        <taxon>Alteromonadales</taxon>
        <taxon>Alteromonadaceae</taxon>
        <taxon>Hydrocarboniclastica</taxon>
    </lineage>
</organism>
<dbReference type="PRINTS" id="PR00455">
    <property type="entry name" value="HTHTETR"/>
</dbReference>
<dbReference type="KEGG" id="hmi:soil367_14950"/>
<evidence type="ECO:0000313" key="7">
    <source>
        <dbReference type="Proteomes" id="UP000298049"/>
    </source>
</evidence>
<proteinExistence type="predicted"/>
<accession>A0A4P7XJW4</accession>
<dbReference type="Proteomes" id="UP000298049">
    <property type="component" value="Chromosome"/>
</dbReference>
<keyword evidence="2 4" id="KW-0238">DNA-binding</keyword>
<dbReference type="OrthoDB" id="4541465at2"/>
<dbReference type="GO" id="GO:0003677">
    <property type="term" value="F:DNA binding"/>
    <property type="evidence" value="ECO:0007669"/>
    <property type="project" value="UniProtKB-UniRule"/>
</dbReference>
<dbReference type="RefSeq" id="WP_136549830.1">
    <property type="nucleotide sequence ID" value="NZ_CP031093.1"/>
</dbReference>
<dbReference type="SUPFAM" id="SSF46689">
    <property type="entry name" value="Homeodomain-like"/>
    <property type="match status" value="1"/>
</dbReference>
<dbReference type="PROSITE" id="PS50977">
    <property type="entry name" value="HTH_TETR_2"/>
    <property type="match status" value="1"/>
</dbReference>
<dbReference type="InterPro" id="IPR011075">
    <property type="entry name" value="TetR_C"/>
</dbReference>
<evidence type="ECO:0000256" key="1">
    <source>
        <dbReference type="ARBA" id="ARBA00023015"/>
    </source>
</evidence>
<protein>
    <submittedName>
        <fullName evidence="6">TetR family transcriptional regulator</fullName>
    </submittedName>
</protein>